<dbReference type="PANTHER" id="PTHR43179">
    <property type="entry name" value="RHAMNOSYLTRANSFERASE WBBL"/>
    <property type="match status" value="1"/>
</dbReference>
<reference evidence="2 3" key="1">
    <citation type="submission" date="2012-11" db="EMBL/GenBank/DDBJ databases">
        <title>Whole genome sequence of Acidisphaera rubrifaciens HS-AP3.</title>
        <authorList>
            <person name="Azuma Y."/>
            <person name="Higashiura N."/>
            <person name="Hirakawa H."/>
            <person name="Matsushita K."/>
        </authorList>
    </citation>
    <scope>NUCLEOTIDE SEQUENCE [LARGE SCALE GENOMIC DNA]</scope>
    <source>
        <strain evidence="2 3">HS-AP3</strain>
    </source>
</reference>
<organism evidence="2 3">
    <name type="scientific">Acidisphaera rubrifaciens HS-AP3</name>
    <dbReference type="NCBI Taxonomy" id="1231350"/>
    <lineage>
        <taxon>Bacteria</taxon>
        <taxon>Pseudomonadati</taxon>
        <taxon>Pseudomonadota</taxon>
        <taxon>Alphaproteobacteria</taxon>
        <taxon>Acetobacterales</taxon>
        <taxon>Acetobacteraceae</taxon>
        <taxon>Acidisphaera</taxon>
    </lineage>
</organism>
<evidence type="ECO:0000259" key="1">
    <source>
        <dbReference type="Pfam" id="PF00535"/>
    </source>
</evidence>
<dbReference type="RefSeq" id="WP_084623128.1">
    <property type="nucleotide sequence ID" value="NZ_BANB01000056.1"/>
</dbReference>
<dbReference type="AlphaFoldDB" id="A0A0D6P474"/>
<gene>
    <name evidence="2" type="ORF">Asru_0056_04</name>
</gene>
<dbReference type="SUPFAM" id="SSF53756">
    <property type="entry name" value="UDP-Glycosyltransferase/glycogen phosphorylase"/>
    <property type="match status" value="1"/>
</dbReference>
<dbReference type="InterPro" id="IPR001173">
    <property type="entry name" value="Glyco_trans_2-like"/>
</dbReference>
<protein>
    <submittedName>
        <fullName evidence="2">Glycosyl transferase</fullName>
    </submittedName>
</protein>
<dbReference type="Gene3D" id="3.90.550.10">
    <property type="entry name" value="Spore Coat Polysaccharide Biosynthesis Protein SpsA, Chain A"/>
    <property type="match status" value="1"/>
</dbReference>
<name>A0A0D6P474_9PROT</name>
<dbReference type="Proteomes" id="UP000032680">
    <property type="component" value="Unassembled WGS sequence"/>
</dbReference>
<dbReference type="PANTHER" id="PTHR43179:SF7">
    <property type="entry name" value="RHAMNOSYLTRANSFERASE WBBL"/>
    <property type="match status" value="1"/>
</dbReference>
<dbReference type="Gene3D" id="3.40.50.2000">
    <property type="entry name" value="Glycogen Phosphorylase B"/>
    <property type="match status" value="1"/>
</dbReference>
<dbReference type="InterPro" id="IPR029044">
    <property type="entry name" value="Nucleotide-diphossugar_trans"/>
</dbReference>
<sequence length="1016" mass="110654">MAATPSPAREMLRGGPRAAWAMFDADWYRATYAADIGPPPADLLGWFLDRGQMLGHAPNRWFDEAWYRLRYPDVEAAMRRGDCESGFDAYCRGGYLDRSGHWLFDADLYRRLSEGLLIEALVEGDFFGHYDHFLKHGAVERRPMHGLFDADTYLAALDPAGRAAAEDAGPWRHYVARLGTWDDAAGGAEPPTSRYFRPDWYRRTYPQAAAAIAGGAFGGALHHYLANETPTAFDPLPAFNETYYLRRHPDIAEAVEQGAQRNGYAHFLADGIDELRQPSPSLDLRHYTTAHPQVAADIAAGRAPDAFAHWLLIGEPGGLSGVAVAATGLPDDARARALFRARAELLLPVLARAPLDFSPADDAVLSVVMVVRDQFALTMQALASLRQNFAGDIELVLVDSGSTDETRHLRRYVSGARLLRFDLNIGYLRGCNAALYSVTAPYVLFLNNDVELAPGAVAAALRRLSDDPGIGAVGGKIVRAGGLLQEAGSIIWGDGATEGYLRDASPLAPEANFVRDVDFCSAAFLLARTDVVQRLEGFDPDYAPAYYEDTDLCVRIAAQGLRVVYDPAIAVHHLEYGSSDDAEAAAQMARSRRVFVEKHAALLARRPARDPALLPSARARPDGAPHLLFIEDTVPVRGLGSGFVRANDILRVMAALGLHVTVFPVNGCDVSLAAVYADMPETVEVMHDQTIDTLGPFLDARQDHYDCVWIARTHNLDRALPVLAPWLAGARRRPRVVLDTEAVASLRAAEHAALNGDTDFNLADALAGEFRNAGACDAYVAVTEQEVATLRGLDLAPVTMIGHVRTLSLTPRPYAERHGMLFVGAMHAQDSPNYDSLCWFIDEVLPLIEAELGWETRLTVIGHTAPGVSLDRFADHPRVTLRGTVADLRPAYDGHRVFIAPTRFAAGAPYKVHEAASYGVPVVASELIRGQLGWEDGHDLLSASTADPAAFAAAVLRVWRSEALWEHLRGGAAARILAENQPDAYEGAIREALRLPPPIAVDNVTLFPVTPRGERL</sequence>
<dbReference type="GO" id="GO:0016740">
    <property type="term" value="F:transferase activity"/>
    <property type="evidence" value="ECO:0007669"/>
    <property type="project" value="UniProtKB-KW"/>
</dbReference>
<dbReference type="SUPFAM" id="SSF53448">
    <property type="entry name" value="Nucleotide-diphospho-sugar transferases"/>
    <property type="match status" value="1"/>
</dbReference>
<keyword evidence="2" id="KW-0808">Transferase</keyword>
<dbReference type="Pfam" id="PF00535">
    <property type="entry name" value="Glycos_transf_2"/>
    <property type="match status" value="1"/>
</dbReference>
<dbReference type="EMBL" id="BANB01000056">
    <property type="protein sequence ID" value="GAN76121.1"/>
    <property type="molecule type" value="Genomic_DNA"/>
</dbReference>
<feature type="domain" description="Glycosyltransferase 2-like" evidence="1">
    <location>
        <begin position="366"/>
        <end position="481"/>
    </location>
</feature>
<dbReference type="CDD" id="cd04186">
    <property type="entry name" value="GT_2_like_c"/>
    <property type="match status" value="1"/>
</dbReference>
<proteinExistence type="predicted"/>
<dbReference type="Pfam" id="PF13692">
    <property type="entry name" value="Glyco_trans_1_4"/>
    <property type="match status" value="1"/>
</dbReference>
<comment type="caution">
    <text evidence="2">The sequence shown here is derived from an EMBL/GenBank/DDBJ whole genome shotgun (WGS) entry which is preliminary data.</text>
</comment>
<keyword evidence="3" id="KW-1185">Reference proteome</keyword>
<evidence type="ECO:0000313" key="2">
    <source>
        <dbReference type="EMBL" id="GAN76121.1"/>
    </source>
</evidence>
<evidence type="ECO:0000313" key="3">
    <source>
        <dbReference type="Proteomes" id="UP000032680"/>
    </source>
</evidence>
<accession>A0A0D6P474</accession>